<feature type="transmembrane region" description="Helical" evidence="1">
    <location>
        <begin position="6"/>
        <end position="28"/>
    </location>
</feature>
<comment type="caution">
    <text evidence="2">The sequence shown here is derived from an EMBL/GenBank/DDBJ whole genome shotgun (WGS) entry which is preliminary data.</text>
</comment>
<gene>
    <name evidence="2" type="ORF">QQ020_03130</name>
</gene>
<protein>
    <submittedName>
        <fullName evidence="2">Uncharacterized protein</fullName>
    </submittedName>
</protein>
<evidence type="ECO:0000256" key="1">
    <source>
        <dbReference type="SAM" id="Phobius"/>
    </source>
</evidence>
<dbReference type="RefSeq" id="WP_346756355.1">
    <property type="nucleotide sequence ID" value="NZ_JAUJEB010000001.1"/>
</dbReference>
<evidence type="ECO:0000313" key="2">
    <source>
        <dbReference type="EMBL" id="MDN5211019.1"/>
    </source>
</evidence>
<organism evidence="2 3">
    <name type="scientific">Agaribacillus aureus</name>
    <dbReference type="NCBI Taxonomy" id="3051825"/>
    <lineage>
        <taxon>Bacteria</taxon>
        <taxon>Pseudomonadati</taxon>
        <taxon>Bacteroidota</taxon>
        <taxon>Cytophagia</taxon>
        <taxon>Cytophagales</taxon>
        <taxon>Splendidivirgaceae</taxon>
        <taxon>Agaribacillus</taxon>
    </lineage>
</organism>
<dbReference type="EMBL" id="JAUJEB010000001">
    <property type="protein sequence ID" value="MDN5211019.1"/>
    <property type="molecule type" value="Genomic_DNA"/>
</dbReference>
<dbReference type="Proteomes" id="UP001172083">
    <property type="component" value="Unassembled WGS sequence"/>
</dbReference>
<sequence length="128" mass="14689">MKVVRNILIFVLILNTVGSTFMVPLIYLDFNLRRDYIARVLCINRETTAMTVCGGQCYLSDQLAKTQQQEKEATTTNQKIEIPVFNQFMTELEFSIFLRIATEDYTIPDFLLLPSGHIADIFHPPQLA</sequence>
<accession>A0ABT8L003</accession>
<keyword evidence="1" id="KW-0812">Transmembrane</keyword>
<keyword evidence="1" id="KW-0472">Membrane</keyword>
<reference evidence="2" key="1">
    <citation type="submission" date="2023-06" db="EMBL/GenBank/DDBJ databases">
        <title>Genomic of Agaribacillus aureum.</title>
        <authorList>
            <person name="Wang G."/>
        </authorList>
    </citation>
    <scope>NUCLEOTIDE SEQUENCE</scope>
    <source>
        <strain evidence="2">BMA12</strain>
    </source>
</reference>
<name>A0ABT8L003_9BACT</name>
<evidence type="ECO:0000313" key="3">
    <source>
        <dbReference type="Proteomes" id="UP001172083"/>
    </source>
</evidence>
<keyword evidence="1" id="KW-1133">Transmembrane helix</keyword>
<proteinExistence type="predicted"/>
<keyword evidence="3" id="KW-1185">Reference proteome</keyword>